<dbReference type="Proteomes" id="UP001163046">
    <property type="component" value="Unassembled WGS sequence"/>
</dbReference>
<comment type="caution">
    <text evidence="3">The sequence shown here is derived from an EMBL/GenBank/DDBJ whole genome shotgun (WGS) entry which is preliminary data.</text>
</comment>
<evidence type="ECO:0000256" key="1">
    <source>
        <dbReference type="ARBA" id="ARBA00022614"/>
    </source>
</evidence>
<keyword evidence="1" id="KW-0433">Leucine-rich repeat</keyword>
<dbReference type="EMBL" id="MU827444">
    <property type="protein sequence ID" value="KAJ7348791.1"/>
    <property type="molecule type" value="Genomic_DNA"/>
</dbReference>
<dbReference type="PANTHER" id="PTHR47189:SF1">
    <property type="entry name" value="MHC CLASS II TRANSACTIVATOR"/>
    <property type="match status" value="1"/>
</dbReference>
<keyword evidence="2" id="KW-0677">Repeat</keyword>
<gene>
    <name evidence="3" type="primary">NLRC5_12</name>
    <name evidence="3" type="ORF">OS493_039012</name>
</gene>
<sequence length="184" mass="21196">MRTAQGGNSATEEMPFSALYVKLAKGKQLSGATVLTTCRPNVVQSVAGLKFDRTVEIMGFTPEKVQEYVERFCAYDTETVQQNMGTYQQQFRIVVFVLHSSEQFHCLFPFWKSLIKLHEEETASTLPTTSTEVYEGALRLFLFKHHPEFKGKPLTKGLPYGQCWLLRSYRRNSMPSRIVWQKQE</sequence>
<name>A0A9X0CJB1_9CNID</name>
<dbReference type="GO" id="GO:0045345">
    <property type="term" value="P:positive regulation of MHC class I biosynthetic process"/>
    <property type="evidence" value="ECO:0007669"/>
    <property type="project" value="TreeGrafter"/>
</dbReference>
<dbReference type="GO" id="GO:0045348">
    <property type="term" value="P:positive regulation of MHC class II biosynthetic process"/>
    <property type="evidence" value="ECO:0007669"/>
    <property type="project" value="TreeGrafter"/>
</dbReference>
<proteinExistence type="predicted"/>
<accession>A0A9X0CJB1</accession>
<evidence type="ECO:0000313" key="4">
    <source>
        <dbReference type="Proteomes" id="UP001163046"/>
    </source>
</evidence>
<evidence type="ECO:0000313" key="3">
    <source>
        <dbReference type="EMBL" id="KAJ7348791.1"/>
    </source>
</evidence>
<dbReference type="OrthoDB" id="5951217at2759"/>
<dbReference type="PANTHER" id="PTHR47189">
    <property type="entry name" value="MHC CLASS II TRANSACTIVATOR"/>
    <property type="match status" value="1"/>
</dbReference>
<dbReference type="GO" id="GO:0045944">
    <property type="term" value="P:positive regulation of transcription by RNA polymerase II"/>
    <property type="evidence" value="ECO:0007669"/>
    <property type="project" value="TreeGrafter"/>
</dbReference>
<protein>
    <submittedName>
        <fullName evidence="3">NLR, CARD domain containing 5</fullName>
    </submittedName>
</protein>
<keyword evidence="4" id="KW-1185">Reference proteome</keyword>
<reference evidence="3" key="1">
    <citation type="submission" date="2023-01" db="EMBL/GenBank/DDBJ databases">
        <title>Genome assembly of the deep-sea coral Lophelia pertusa.</title>
        <authorList>
            <person name="Herrera S."/>
            <person name="Cordes E."/>
        </authorList>
    </citation>
    <scope>NUCLEOTIDE SEQUENCE</scope>
    <source>
        <strain evidence="3">USNM1676648</strain>
        <tissue evidence="3">Polyp</tissue>
    </source>
</reference>
<evidence type="ECO:0000256" key="2">
    <source>
        <dbReference type="ARBA" id="ARBA00022737"/>
    </source>
</evidence>
<dbReference type="AlphaFoldDB" id="A0A9X0CJB1"/>
<organism evidence="3 4">
    <name type="scientific">Desmophyllum pertusum</name>
    <dbReference type="NCBI Taxonomy" id="174260"/>
    <lineage>
        <taxon>Eukaryota</taxon>
        <taxon>Metazoa</taxon>
        <taxon>Cnidaria</taxon>
        <taxon>Anthozoa</taxon>
        <taxon>Hexacorallia</taxon>
        <taxon>Scleractinia</taxon>
        <taxon>Caryophylliina</taxon>
        <taxon>Caryophylliidae</taxon>
        <taxon>Desmophyllum</taxon>
    </lineage>
</organism>